<organism evidence="2 3">
    <name type="scientific">Candidatus Beckwithbacteria bacterium CG2_30_44_31</name>
    <dbReference type="NCBI Taxonomy" id="1805035"/>
    <lineage>
        <taxon>Bacteria</taxon>
        <taxon>Candidatus Beckwithiibacteriota</taxon>
    </lineage>
</organism>
<evidence type="ECO:0000256" key="1">
    <source>
        <dbReference type="SAM" id="Phobius"/>
    </source>
</evidence>
<dbReference type="SUPFAM" id="SSF54523">
    <property type="entry name" value="Pili subunits"/>
    <property type="match status" value="1"/>
</dbReference>
<dbReference type="EMBL" id="MNXQ01000049">
    <property type="protein sequence ID" value="OIP03061.1"/>
    <property type="molecule type" value="Genomic_DNA"/>
</dbReference>
<sequence>MKKGFTLIELLVVITLIGILAVAVLSALNPIEQINKARDAGRRSDAAQIISAIDRYYASNEEFPWNSSTAFGVNKIATIDTAFKVTAEKAGVGICGVAAPGNPTTGVSSDATGCTIDGLLISSSELKSQFGKRKAFRTTPVAEDVFYVIKETNDPSVAVCFIPSSKATRTDWAKLKRVDLAAPDSIIACPAAPAAGDWAVYTTACLVCIPEE</sequence>
<protein>
    <recommendedName>
        <fullName evidence="4">Type II secretion system protein GspG C-terminal domain-containing protein</fullName>
    </recommendedName>
</protein>
<dbReference type="InterPro" id="IPR012902">
    <property type="entry name" value="N_methyl_site"/>
</dbReference>
<keyword evidence="1" id="KW-0812">Transmembrane</keyword>
<comment type="caution">
    <text evidence="2">The sequence shown here is derived from an EMBL/GenBank/DDBJ whole genome shotgun (WGS) entry which is preliminary data.</text>
</comment>
<dbReference type="NCBIfam" id="TIGR02532">
    <property type="entry name" value="IV_pilin_GFxxxE"/>
    <property type="match status" value="1"/>
</dbReference>
<gene>
    <name evidence="2" type="ORF">AUK18_02685</name>
</gene>
<dbReference type="PROSITE" id="PS00409">
    <property type="entry name" value="PROKAR_NTER_METHYL"/>
    <property type="match status" value="1"/>
</dbReference>
<dbReference type="AlphaFoldDB" id="A0A1J5AVC2"/>
<evidence type="ECO:0000313" key="3">
    <source>
        <dbReference type="Proteomes" id="UP000183605"/>
    </source>
</evidence>
<evidence type="ECO:0008006" key="4">
    <source>
        <dbReference type="Google" id="ProtNLM"/>
    </source>
</evidence>
<keyword evidence="1" id="KW-0472">Membrane</keyword>
<evidence type="ECO:0000313" key="2">
    <source>
        <dbReference type="EMBL" id="OIP03061.1"/>
    </source>
</evidence>
<keyword evidence="1" id="KW-1133">Transmembrane helix</keyword>
<reference evidence="2 3" key="1">
    <citation type="journal article" date="2016" name="Environ. Microbiol.">
        <title>Genomic resolution of a cold subsurface aquifer community provides metabolic insights for novel microbes adapted to high CO concentrations.</title>
        <authorList>
            <person name="Probst A.J."/>
            <person name="Castelle C.J."/>
            <person name="Singh A."/>
            <person name="Brown C.T."/>
            <person name="Anantharaman K."/>
            <person name="Sharon I."/>
            <person name="Hug L.A."/>
            <person name="Burstein D."/>
            <person name="Emerson J.B."/>
            <person name="Thomas B.C."/>
            <person name="Banfield J.F."/>
        </authorList>
    </citation>
    <scope>NUCLEOTIDE SEQUENCE [LARGE SCALE GENOMIC DNA]</scope>
    <source>
        <strain evidence="2">CG2_30_44_31</strain>
    </source>
</reference>
<name>A0A1J5AVC2_9BACT</name>
<accession>A0A1J5AVC2</accession>
<dbReference type="PANTHER" id="PTHR30093">
    <property type="entry name" value="GENERAL SECRETION PATHWAY PROTEIN G"/>
    <property type="match status" value="1"/>
</dbReference>
<dbReference type="Pfam" id="PF07963">
    <property type="entry name" value="N_methyl"/>
    <property type="match status" value="1"/>
</dbReference>
<proteinExistence type="predicted"/>
<dbReference type="Gene3D" id="3.30.700.10">
    <property type="entry name" value="Glycoprotein, Type 4 Pilin"/>
    <property type="match status" value="1"/>
</dbReference>
<dbReference type="Proteomes" id="UP000183605">
    <property type="component" value="Unassembled WGS sequence"/>
</dbReference>
<feature type="transmembrane region" description="Helical" evidence="1">
    <location>
        <begin position="7"/>
        <end position="28"/>
    </location>
</feature>
<dbReference type="InterPro" id="IPR045584">
    <property type="entry name" value="Pilin-like"/>
</dbReference>